<dbReference type="SUPFAM" id="SSF55729">
    <property type="entry name" value="Acyl-CoA N-acyltransferases (Nat)"/>
    <property type="match status" value="1"/>
</dbReference>
<evidence type="ECO:0000256" key="1">
    <source>
        <dbReference type="PROSITE-ProRule" id="PRU00409"/>
    </source>
</evidence>
<dbReference type="Gene3D" id="3.40.630.30">
    <property type="match status" value="1"/>
</dbReference>
<dbReference type="EMBL" id="SLXO01000009">
    <property type="protein sequence ID" value="TCP32582.1"/>
    <property type="molecule type" value="Genomic_DNA"/>
</dbReference>
<gene>
    <name evidence="3" type="ORF">EV659_10974</name>
</gene>
<dbReference type="GO" id="GO:0008999">
    <property type="term" value="F:protein-N-terminal-alanine acetyltransferase activity"/>
    <property type="evidence" value="ECO:0007669"/>
    <property type="project" value="TreeGrafter"/>
</dbReference>
<proteinExistence type="predicted"/>
<dbReference type="AlphaFoldDB" id="A0A4R2PBY4"/>
<dbReference type="InterPro" id="IPR016181">
    <property type="entry name" value="Acyl_CoA_acyltransferase"/>
</dbReference>
<dbReference type="PANTHER" id="PTHR43441:SF11">
    <property type="entry name" value="RIBOSOMAL-PROTEIN-SERINE ACETYLTRANSFERASE"/>
    <property type="match status" value="1"/>
</dbReference>
<organism evidence="3 4">
    <name type="scientific">Rhodothalassium salexigens DSM 2132</name>
    <dbReference type="NCBI Taxonomy" id="1188247"/>
    <lineage>
        <taxon>Bacteria</taxon>
        <taxon>Pseudomonadati</taxon>
        <taxon>Pseudomonadota</taxon>
        <taxon>Alphaproteobacteria</taxon>
        <taxon>Rhodothalassiales</taxon>
        <taxon>Rhodothalassiaceae</taxon>
        <taxon>Rhodothalassium</taxon>
    </lineage>
</organism>
<keyword evidence="1" id="KW-0067">ATP-binding</keyword>
<sequence>MSSPPAEPLHYRCLPRRRVERGALAIESVQPDDIEAIRQWRNAQMAILRQDRPLSPDDQRAYYAAHVWPAMAAEQPANILVSILEHGRLVGYGGLVHIHWAHRRAEISFLLDPALTTPNVRYGRYFQGFLDLIRDLAFTDLKLHKLTTESYDLRPYHLSVLDRAGFARDGVLRDHVRVDGRFVDAVAHSCLAADHRGRGASRAPGPPGHVLVTSAGAKAPLIRAVKAAARAHDPQARVIAGDVDPAAPSFCLADDGWTMPAISDATMAAILDGCAGRGVGLVIPTRDGELGLWAAWAARAAERGIHVAVSPPAAVARCLDKLAFARAGRDAGWPVIPAVERVADAGPGPLVVKERWGSGSRSVAVGLSPAAAEAHAATLSAAIVQPQVAGVEISADAWLDRQHRVHGGPDGVVLRRRERVVAGESQVTVTFRHPDHERTLAGLLESLELSGPVVAQAIVDADDRLHVIEVNPRFGGASTAGIAAGLDPFGWTLAEAAGRPLPGADGLRRPGRVHQTRLAADHVVRLPDDAP</sequence>
<dbReference type="InParanoid" id="A0A4R2PBY4"/>
<dbReference type="Pfam" id="PF21360">
    <property type="entry name" value="PylC-like_N"/>
    <property type="match status" value="1"/>
</dbReference>
<name>A0A4R2PBY4_RHOSA</name>
<dbReference type="Gene3D" id="3.40.50.20">
    <property type="match status" value="1"/>
</dbReference>
<dbReference type="PANTHER" id="PTHR43441">
    <property type="entry name" value="RIBOSOMAL-PROTEIN-SERINE ACETYLTRANSFERASE"/>
    <property type="match status" value="1"/>
</dbReference>
<dbReference type="Pfam" id="PF02655">
    <property type="entry name" value="ATP-grasp_3"/>
    <property type="match status" value="1"/>
</dbReference>
<dbReference type="Proteomes" id="UP000295399">
    <property type="component" value="Unassembled WGS sequence"/>
</dbReference>
<comment type="caution">
    <text evidence="3">The sequence shown here is derived from an EMBL/GenBank/DDBJ whole genome shotgun (WGS) entry which is preliminary data.</text>
</comment>
<dbReference type="GO" id="GO:1990189">
    <property type="term" value="F:protein N-terminal-serine acetyltransferase activity"/>
    <property type="evidence" value="ECO:0007669"/>
    <property type="project" value="TreeGrafter"/>
</dbReference>
<dbReference type="SUPFAM" id="SSF56059">
    <property type="entry name" value="Glutathione synthetase ATP-binding domain-like"/>
    <property type="match status" value="1"/>
</dbReference>
<dbReference type="InterPro" id="IPR011761">
    <property type="entry name" value="ATP-grasp"/>
</dbReference>
<dbReference type="GO" id="GO:0005524">
    <property type="term" value="F:ATP binding"/>
    <property type="evidence" value="ECO:0007669"/>
    <property type="project" value="UniProtKB-UniRule"/>
</dbReference>
<dbReference type="RefSeq" id="WP_200287507.1">
    <property type="nucleotide sequence ID" value="NZ_JACIGF010000009.1"/>
</dbReference>
<dbReference type="InterPro" id="IPR051908">
    <property type="entry name" value="Ribosomal_N-acetyltransferase"/>
</dbReference>
<evidence type="ECO:0000313" key="4">
    <source>
        <dbReference type="Proteomes" id="UP000295399"/>
    </source>
</evidence>
<evidence type="ECO:0000259" key="2">
    <source>
        <dbReference type="PROSITE" id="PS50975"/>
    </source>
</evidence>
<dbReference type="Gene3D" id="3.30.1490.20">
    <property type="entry name" value="ATP-grasp fold, A domain"/>
    <property type="match status" value="1"/>
</dbReference>
<dbReference type="InterPro" id="IPR013815">
    <property type="entry name" value="ATP_grasp_subdomain_1"/>
</dbReference>
<dbReference type="InterPro" id="IPR003806">
    <property type="entry name" value="ATP-grasp_PylC-type"/>
</dbReference>
<protein>
    <submittedName>
        <fullName evidence="3">Carbamoylphosphate synthase large subunit</fullName>
    </submittedName>
</protein>
<reference evidence="3 4" key="1">
    <citation type="submission" date="2019-03" db="EMBL/GenBank/DDBJ databases">
        <title>Genomic Encyclopedia of Type Strains, Phase IV (KMG-IV): sequencing the most valuable type-strain genomes for metagenomic binning, comparative biology and taxonomic classification.</title>
        <authorList>
            <person name="Goeker M."/>
        </authorList>
    </citation>
    <scope>NUCLEOTIDE SEQUENCE [LARGE SCALE GENOMIC DNA]</scope>
    <source>
        <strain evidence="3 4">DSM 2132</strain>
    </source>
</reference>
<dbReference type="InterPro" id="IPR048764">
    <property type="entry name" value="PylC_N"/>
</dbReference>
<dbReference type="GO" id="GO:0046872">
    <property type="term" value="F:metal ion binding"/>
    <property type="evidence" value="ECO:0007669"/>
    <property type="project" value="InterPro"/>
</dbReference>
<keyword evidence="1" id="KW-0547">Nucleotide-binding</keyword>
<dbReference type="PROSITE" id="PS50975">
    <property type="entry name" value="ATP_GRASP"/>
    <property type="match status" value="1"/>
</dbReference>
<feature type="domain" description="ATP-grasp" evidence="2">
    <location>
        <begin position="321"/>
        <end position="502"/>
    </location>
</feature>
<dbReference type="GO" id="GO:0005737">
    <property type="term" value="C:cytoplasm"/>
    <property type="evidence" value="ECO:0007669"/>
    <property type="project" value="TreeGrafter"/>
</dbReference>
<dbReference type="Pfam" id="PF13420">
    <property type="entry name" value="Acetyltransf_4"/>
    <property type="match status" value="1"/>
</dbReference>
<accession>A0A4R2PBY4</accession>
<keyword evidence="4" id="KW-1185">Reference proteome</keyword>
<evidence type="ECO:0000313" key="3">
    <source>
        <dbReference type="EMBL" id="TCP32582.1"/>
    </source>
</evidence>
<dbReference type="Gene3D" id="3.30.470.20">
    <property type="entry name" value="ATP-grasp fold, B domain"/>
    <property type="match status" value="1"/>
</dbReference>